<proteinExistence type="predicted"/>
<feature type="domain" description="Zona occludens toxin N-terminal" evidence="2">
    <location>
        <begin position="1"/>
        <end position="144"/>
    </location>
</feature>
<dbReference type="AlphaFoldDB" id="A0A4P9C752"/>
<dbReference type="InterPro" id="IPR027417">
    <property type="entry name" value="P-loop_NTPase"/>
</dbReference>
<accession>A0A4P9C752</accession>
<evidence type="ECO:0000259" key="2">
    <source>
        <dbReference type="Pfam" id="PF05707"/>
    </source>
</evidence>
<name>A0A4P9C752_EUBML</name>
<dbReference type="KEGG" id="emt:CPZ25_003555"/>
<dbReference type="Gene3D" id="3.40.50.300">
    <property type="entry name" value="P-loop containing nucleotide triphosphate hydrolases"/>
    <property type="match status" value="1"/>
</dbReference>
<dbReference type="Proteomes" id="UP000218387">
    <property type="component" value="Chromosome"/>
</dbReference>
<reference evidence="3 4" key="1">
    <citation type="submission" date="2018-05" db="EMBL/GenBank/DDBJ databases">
        <title>Genome comparison of Eubacterium sp.</title>
        <authorList>
            <person name="Feng Y."/>
            <person name="Sanchez-Andrea I."/>
            <person name="Stams A.J.M."/>
            <person name="De Vos W.M."/>
        </authorList>
    </citation>
    <scope>NUCLEOTIDE SEQUENCE [LARGE SCALE GENOMIC DNA]</scope>
    <source>
        <strain evidence="3 4">YI</strain>
    </source>
</reference>
<evidence type="ECO:0000313" key="3">
    <source>
        <dbReference type="EMBL" id="QCT70432.1"/>
    </source>
</evidence>
<evidence type="ECO:0000313" key="4">
    <source>
        <dbReference type="Proteomes" id="UP000218387"/>
    </source>
</evidence>
<dbReference type="InterPro" id="IPR008900">
    <property type="entry name" value="Zot_N"/>
</dbReference>
<sequence>MIKCYTGVPGAGKSLHSMRLIVAYLRAGKNVIANFPVKINDIKKNTGHFFYVPNKDLSVPYLRTFCKMLHEEDRENQTLLMIDEASVKFNCRNFNDKDRMPFLEFFPQHRKYGFEIVLISQNMRQIDRQIRDLIEIEVIHRKLNNFSLWAILPFPLFVAIERNNAIKAKNDHEFFLYSKKVGNLYDTFYDFTEPDRIRDLELVKNAVLASEIPLHTDDRPTLRGRLHGTGKGTRKRGPAPGRADAPQADLTANVNALFEDDEDD</sequence>
<keyword evidence="4" id="KW-1185">Reference proteome</keyword>
<evidence type="ECO:0000256" key="1">
    <source>
        <dbReference type="SAM" id="MobiDB-lite"/>
    </source>
</evidence>
<dbReference type="EMBL" id="CP029487">
    <property type="protein sequence ID" value="QCT70432.1"/>
    <property type="molecule type" value="Genomic_DNA"/>
</dbReference>
<dbReference type="RefSeq" id="WP_096919859.1">
    <property type="nucleotide sequence ID" value="NZ_CP029487.1"/>
</dbReference>
<dbReference type="Pfam" id="PF05707">
    <property type="entry name" value="Zot"/>
    <property type="match status" value="1"/>
</dbReference>
<feature type="region of interest" description="Disordered" evidence="1">
    <location>
        <begin position="219"/>
        <end position="251"/>
    </location>
</feature>
<organism evidence="3 4">
    <name type="scientific">Eubacterium maltosivorans</name>
    <dbReference type="NCBI Taxonomy" id="2041044"/>
    <lineage>
        <taxon>Bacteria</taxon>
        <taxon>Bacillati</taxon>
        <taxon>Bacillota</taxon>
        <taxon>Clostridia</taxon>
        <taxon>Eubacteriales</taxon>
        <taxon>Eubacteriaceae</taxon>
        <taxon>Eubacterium</taxon>
    </lineage>
</organism>
<gene>
    <name evidence="3" type="ORF">CPZ25_003555</name>
</gene>
<dbReference type="SUPFAM" id="SSF52540">
    <property type="entry name" value="P-loop containing nucleoside triphosphate hydrolases"/>
    <property type="match status" value="1"/>
</dbReference>
<feature type="compositionally biased region" description="Basic residues" evidence="1">
    <location>
        <begin position="222"/>
        <end position="237"/>
    </location>
</feature>
<protein>
    <recommendedName>
        <fullName evidence="2">Zona occludens toxin N-terminal domain-containing protein</fullName>
    </recommendedName>
</protein>